<protein>
    <recommendedName>
        <fullName evidence="5">Type II toxin-antitoxin system RelE/ParE family toxin</fullName>
    </recommendedName>
</protein>
<evidence type="ECO:0000313" key="3">
    <source>
        <dbReference type="EMBL" id="GJE75904.1"/>
    </source>
</evidence>
<evidence type="ECO:0008006" key="5">
    <source>
        <dbReference type="Google" id="ProtNLM"/>
    </source>
</evidence>
<evidence type="ECO:0000313" key="4">
    <source>
        <dbReference type="Proteomes" id="UP001055093"/>
    </source>
</evidence>
<keyword evidence="2" id="KW-1277">Toxin-antitoxin system</keyword>
<dbReference type="RefSeq" id="WP_137828086.1">
    <property type="nucleotide sequence ID" value="NZ_BPRE01000007.1"/>
</dbReference>
<keyword evidence="4" id="KW-1185">Reference proteome</keyword>
<dbReference type="PANTHER" id="PTHR33755">
    <property type="entry name" value="TOXIN PARE1-RELATED"/>
    <property type="match status" value="1"/>
</dbReference>
<organism evidence="3 4">
    <name type="scientific">Methylorubrum suomiense</name>
    <dbReference type="NCBI Taxonomy" id="144191"/>
    <lineage>
        <taxon>Bacteria</taxon>
        <taxon>Pseudomonadati</taxon>
        <taxon>Pseudomonadota</taxon>
        <taxon>Alphaproteobacteria</taxon>
        <taxon>Hyphomicrobiales</taxon>
        <taxon>Methylobacteriaceae</taxon>
        <taxon>Methylorubrum</taxon>
    </lineage>
</organism>
<dbReference type="Gene3D" id="3.30.2310.20">
    <property type="entry name" value="RelE-like"/>
    <property type="match status" value="1"/>
</dbReference>
<comment type="similarity">
    <text evidence="1">Belongs to the RelE toxin family.</text>
</comment>
<gene>
    <name evidence="3" type="ORF">BGCPKDLD_2492</name>
</gene>
<evidence type="ECO:0000256" key="1">
    <source>
        <dbReference type="ARBA" id="ARBA00006226"/>
    </source>
</evidence>
<dbReference type="InterPro" id="IPR035093">
    <property type="entry name" value="RelE/ParE_toxin_dom_sf"/>
</dbReference>
<name>A0ABQ4UUW9_9HYPH</name>
<dbReference type="Proteomes" id="UP001055093">
    <property type="component" value="Unassembled WGS sequence"/>
</dbReference>
<evidence type="ECO:0000256" key="2">
    <source>
        <dbReference type="ARBA" id="ARBA00022649"/>
    </source>
</evidence>
<reference evidence="3" key="1">
    <citation type="journal article" date="2021" name="Front. Microbiol.">
        <title>Comprehensive Comparative Genomics and Phenotyping of Methylobacterium Species.</title>
        <authorList>
            <person name="Alessa O."/>
            <person name="Ogura Y."/>
            <person name="Fujitani Y."/>
            <person name="Takami H."/>
            <person name="Hayashi T."/>
            <person name="Sahin N."/>
            <person name="Tani A."/>
        </authorList>
    </citation>
    <scope>NUCLEOTIDE SEQUENCE</scope>
    <source>
        <strain evidence="3">DSM 14458</strain>
    </source>
</reference>
<dbReference type="InterPro" id="IPR051803">
    <property type="entry name" value="TA_system_RelE-like_toxin"/>
</dbReference>
<proteinExistence type="inferred from homology"/>
<sequence>MRSVVISRRARADLRDIGDFIAVDDPKRAVSFVTELRERCRSLSHTPFQGRPTPEIAAEVRVLVFRSYLILHRVGDDAVLIDRVIHSARDRSGLLPYE</sequence>
<dbReference type="PANTHER" id="PTHR33755:SF6">
    <property type="entry name" value="PLASMID STABILIZATION SYSTEM PROTEIN"/>
    <property type="match status" value="1"/>
</dbReference>
<dbReference type="EMBL" id="BPRE01000007">
    <property type="protein sequence ID" value="GJE75904.1"/>
    <property type="molecule type" value="Genomic_DNA"/>
</dbReference>
<dbReference type="Pfam" id="PF05016">
    <property type="entry name" value="ParE_toxin"/>
    <property type="match status" value="1"/>
</dbReference>
<reference evidence="3" key="2">
    <citation type="submission" date="2021-08" db="EMBL/GenBank/DDBJ databases">
        <authorList>
            <person name="Tani A."/>
            <person name="Ola A."/>
            <person name="Ogura Y."/>
            <person name="Katsura K."/>
            <person name="Hayashi T."/>
        </authorList>
    </citation>
    <scope>NUCLEOTIDE SEQUENCE</scope>
    <source>
        <strain evidence="3">DSM 14458</strain>
    </source>
</reference>
<accession>A0ABQ4UUW9</accession>
<comment type="caution">
    <text evidence="3">The sequence shown here is derived from an EMBL/GenBank/DDBJ whole genome shotgun (WGS) entry which is preliminary data.</text>
</comment>
<dbReference type="InterPro" id="IPR007712">
    <property type="entry name" value="RelE/ParE_toxin"/>
</dbReference>